<feature type="compositionally biased region" description="Basic residues" evidence="1">
    <location>
        <begin position="44"/>
        <end position="63"/>
    </location>
</feature>
<name>A0A7J6U7M8_PEROL</name>
<feature type="region of interest" description="Disordered" evidence="1">
    <location>
        <begin position="1"/>
        <end position="66"/>
    </location>
</feature>
<evidence type="ECO:0000313" key="2">
    <source>
        <dbReference type="EMBL" id="KAF4753385.1"/>
    </source>
</evidence>
<protein>
    <submittedName>
        <fullName evidence="2">Uncharacterized protein</fullName>
    </submittedName>
</protein>
<feature type="compositionally biased region" description="Low complexity" evidence="1">
    <location>
        <begin position="1"/>
        <end position="22"/>
    </location>
</feature>
<reference evidence="2 3" key="1">
    <citation type="submission" date="2020-04" db="EMBL/GenBank/DDBJ databases">
        <title>Perkinsus olseni comparative genomics.</title>
        <authorList>
            <person name="Bogema D.R."/>
        </authorList>
    </citation>
    <scope>NUCLEOTIDE SEQUENCE [LARGE SCALE GENOMIC DNA]</scope>
    <source>
        <strain evidence="2">ATCC PRA-205</strain>
    </source>
</reference>
<organism evidence="2 3">
    <name type="scientific">Perkinsus olseni</name>
    <name type="common">Perkinsus atlanticus</name>
    <dbReference type="NCBI Taxonomy" id="32597"/>
    <lineage>
        <taxon>Eukaryota</taxon>
        <taxon>Sar</taxon>
        <taxon>Alveolata</taxon>
        <taxon>Perkinsozoa</taxon>
        <taxon>Perkinsea</taxon>
        <taxon>Perkinsida</taxon>
        <taxon>Perkinsidae</taxon>
        <taxon>Perkinsus</taxon>
    </lineage>
</organism>
<dbReference type="Proteomes" id="UP000574390">
    <property type="component" value="Unassembled WGS sequence"/>
</dbReference>
<dbReference type="AlphaFoldDB" id="A0A7J6U7M8"/>
<proteinExistence type="predicted"/>
<sequence length="160" mass="17855">GGGYWPQQPGYGKGKAAAYPGQRWGDGPYGSRDGSWQQQGSKGKGGHFHKGGGGRKGKGKGGHRWHDVESMRDLPIQRFVQDDMVEDPWTSLYPKVVGPHTKHTTRFGLHLEIVQIPRASVLSIHAYPQLKEEHPDLYEKYAKYLDDQQCSPNCLEPCDA</sequence>
<comment type="caution">
    <text evidence="2">The sequence shown here is derived from an EMBL/GenBank/DDBJ whole genome shotgun (WGS) entry which is preliminary data.</text>
</comment>
<feature type="non-terminal residue" evidence="2">
    <location>
        <position position="1"/>
    </location>
</feature>
<dbReference type="EMBL" id="JABANM010001965">
    <property type="protein sequence ID" value="KAF4753385.1"/>
    <property type="molecule type" value="Genomic_DNA"/>
</dbReference>
<gene>
    <name evidence="2" type="ORF">FOZ62_020818</name>
</gene>
<feature type="non-terminal residue" evidence="2">
    <location>
        <position position="160"/>
    </location>
</feature>
<evidence type="ECO:0000313" key="3">
    <source>
        <dbReference type="Proteomes" id="UP000574390"/>
    </source>
</evidence>
<accession>A0A7J6U7M8</accession>
<evidence type="ECO:0000256" key="1">
    <source>
        <dbReference type="SAM" id="MobiDB-lite"/>
    </source>
</evidence>